<dbReference type="OrthoDB" id="258495at2759"/>
<accession>A0A1E4RRQ8</accession>
<protein>
    <submittedName>
        <fullName evidence="2">Cyclic-AMP phosphodiesterase</fullName>
    </submittedName>
</protein>
<name>A0A1E4RRQ8_9ASCO</name>
<dbReference type="InterPro" id="IPR036866">
    <property type="entry name" value="RibonucZ/Hydroxyglut_hydro"/>
</dbReference>
<organism evidence="2 3">
    <name type="scientific">Hyphopichia burtonii NRRL Y-1933</name>
    <dbReference type="NCBI Taxonomy" id="984485"/>
    <lineage>
        <taxon>Eukaryota</taxon>
        <taxon>Fungi</taxon>
        <taxon>Dikarya</taxon>
        <taxon>Ascomycota</taxon>
        <taxon>Saccharomycotina</taxon>
        <taxon>Pichiomycetes</taxon>
        <taxon>Debaryomycetaceae</taxon>
        <taxon>Hyphopichia</taxon>
    </lineage>
</organism>
<evidence type="ECO:0000256" key="1">
    <source>
        <dbReference type="PIRNR" id="PIRNR000962"/>
    </source>
</evidence>
<gene>
    <name evidence="2" type="ORF">HYPBUDRAFT_146337</name>
</gene>
<dbReference type="GO" id="GO:0047555">
    <property type="term" value="F:3',5'-cyclic-GMP phosphodiesterase activity"/>
    <property type="evidence" value="ECO:0007669"/>
    <property type="project" value="TreeGrafter"/>
</dbReference>
<dbReference type="PANTHER" id="PTHR28283">
    <property type="entry name" value="3',5'-CYCLIC-NUCLEOTIDE PHOSPHODIESTERASE 1"/>
    <property type="match status" value="1"/>
</dbReference>
<dbReference type="Pfam" id="PF02112">
    <property type="entry name" value="PDEase_II"/>
    <property type="match status" value="1"/>
</dbReference>
<dbReference type="STRING" id="984485.A0A1E4RRQ8"/>
<dbReference type="GO" id="GO:0006198">
    <property type="term" value="P:cAMP catabolic process"/>
    <property type="evidence" value="ECO:0007669"/>
    <property type="project" value="UniProtKB-UniRule"/>
</dbReference>
<dbReference type="CDD" id="cd07735">
    <property type="entry name" value="class_II_PDE_MBL-fold"/>
    <property type="match status" value="1"/>
</dbReference>
<sequence length="367" mass="41786">MTFTITFLGSSGGPVDGLTCSILIKPSEISYKEILDSNLTNELLMIDAGSGITQLSEIIYNEMNNEEQNKLLQLYPNSLKLSEYFKVPRVKPFKDLQGNPFGICRKIFENIESYLITHPHLDHISALTINSASFCNHKPKNIYGSLPTINALKKHIFNGIIWPNLVQFNILKMISKQFYQSWNIHLFEIEMVDLSHGKLIKNENDQLEPMMHNDLTSNLDIDHYLSSAFLITLQQKSILIFGDFESDSMSHLDKNLKIWQKLSPLISNKSLLAIIMECSLSNNTSTNELYGHLMPHHLINELKNLESQVKKLSPDDKPLQNLNIIITHVKESNNNSDPRKEILYELEKSNDMGVKFSIAINGVSIEV</sequence>
<comment type="similarity">
    <text evidence="1">Belongs to the cyclic nucleotide phosphodiesterase class-II family.</text>
</comment>
<dbReference type="GO" id="GO:0004115">
    <property type="term" value="F:3',5'-cyclic-AMP phosphodiesterase activity"/>
    <property type="evidence" value="ECO:0007669"/>
    <property type="project" value="UniProtKB-UniRule"/>
</dbReference>
<reference evidence="3" key="1">
    <citation type="submission" date="2016-05" db="EMBL/GenBank/DDBJ databases">
        <title>Comparative genomics of biotechnologically important yeasts.</title>
        <authorList>
            <consortium name="DOE Joint Genome Institute"/>
            <person name="Riley R."/>
            <person name="Haridas S."/>
            <person name="Wolfe K.H."/>
            <person name="Lopes M.R."/>
            <person name="Hittinger C.T."/>
            <person name="Goker M."/>
            <person name="Salamov A."/>
            <person name="Wisecaver J."/>
            <person name="Long T.M."/>
            <person name="Aerts A.L."/>
            <person name="Barry K."/>
            <person name="Choi C."/>
            <person name="Clum A."/>
            <person name="Coughlan A.Y."/>
            <person name="Deshpande S."/>
            <person name="Douglass A.P."/>
            <person name="Hanson S.J."/>
            <person name="Klenk H.-P."/>
            <person name="Labutti K."/>
            <person name="Lapidus A."/>
            <person name="Lindquist E."/>
            <person name="Lipzen A."/>
            <person name="Meier-Kolthoff J.P."/>
            <person name="Ohm R.A."/>
            <person name="Otillar R.P."/>
            <person name="Pangilinan J."/>
            <person name="Peng Y."/>
            <person name="Rokas A."/>
            <person name="Rosa C.A."/>
            <person name="Scheuner C."/>
            <person name="Sibirny A.A."/>
            <person name="Slot J.C."/>
            <person name="Stielow J.B."/>
            <person name="Sun H."/>
            <person name="Kurtzman C.P."/>
            <person name="Blackwell M."/>
            <person name="Grigoriev I.V."/>
            <person name="Jeffries T.W."/>
        </authorList>
    </citation>
    <scope>NUCLEOTIDE SEQUENCE [LARGE SCALE GENOMIC DNA]</scope>
    <source>
        <strain evidence="3">NRRL Y-1933</strain>
    </source>
</reference>
<proteinExistence type="inferred from homology"/>
<keyword evidence="3" id="KW-1185">Reference proteome</keyword>
<dbReference type="GeneID" id="30994507"/>
<dbReference type="Proteomes" id="UP000095085">
    <property type="component" value="Unassembled WGS sequence"/>
</dbReference>
<evidence type="ECO:0000313" key="3">
    <source>
        <dbReference type="Proteomes" id="UP000095085"/>
    </source>
</evidence>
<evidence type="ECO:0000313" key="2">
    <source>
        <dbReference type="EMBL" id="ODV69952.1"/>
    </source>
</evidence>
<dbReference type="SUPFAM" id="SSF56281">
    <property type="entry name" value="Metallo-hydrolase/oxidoreductase"/>
    <property type="match status" value="1"/>
</dbReference>
<dbReference type="InterPro" id="IPR000396">
    <property type="entry name" value="Pdiesterase2"/>
</dbReference>
<dbReference type="Gene3D" id="3.60.15.10">
    <property type="entry name" value="Ribonuclease Z/Hydroxyacylglutathione hydrolase-like"/>
    <property type="match status" value="1"/>
</dbReference>
<keyword evidence="1" id="KW-0114">cAMP</keyword>
<dbReference type="PIRSF" id="PIRSF000962">
    <property type="entry name" value="Cyc_nuc_PDEase"/>
    <property type="match status" value="1"/>
</dbReference>
<keyword evidence="1" id="KW-0378">Hydrolase</keyword>
<dbReference type="AlphaFoldDB" id="A0A1E4RRQ8"/>
<dbReference type="RefSeq" id="XP_020079019.1">
    <property type="nucleotide sequence ID" value="XM_020219957.1"/>
</dbReference>
<dbReference type="EMBL" id="KV454538">
    <property type="protein sequence ID" value="ODV69952.1"/>
    <property type="molecule type" value="Genomic_DNA"/>
</dbReference>
<dbReference type="PANTHER" id="PTHR28283:SF1">
    <property type="entry name" value="3',5'-CYCLIC-NUCLEOTIDE PHOSPHODIESTERASE 1"/>
    <property type="match status" value="1"/>
</dbReference>
<dbReference type="GO" id="GO:1902660">
    <property type="term" value="P:negative regulation of glucose mediated signaling pathway"/>
    <property type="evidence" value="ECO:0007669"/>
    <property type="project" value="TreeGrafter"/>
</dbReference>
<dbReference type="PRINTS" id="PR00388">
    <property type="entry name" value="PDIESTERASE2"/>
</dbReference>